<organism evidence="8 9">
    <name type="scientific">Ileibacterium valens</name>
    <dbReference type="NCBI Taxonomy" id="1862668"/>
    <lineage>
        <taxon>Bacteria</taxon>
        <taxon>Bacillati</taxon>
        <taxon>Bacillota</taxon>
        <taxon>Erysipelotrichia</taxon>
        <taxon>Erysipelotrichales</taxon>
        <taxon>Erysipelotrichaceae</taxon>
        <taxon>Ileibacterium</taxon>
    </lineage>
</organism>
<dbReference type="InterPro" id="IPR027417">
    <property type="entry name" value="P-loop_NTPase"/>
</dbReference>
<evidence type="ECO:0000256" key="1">
    <source>
        <dbReference type="ARBA" id="ARBA00022490"/>
    </source>
</evidence>
<dbReference type="GO" id="GO:0016887">
    <property type="term" value="F:ATP hydrolysis activity"/>
    <property type="evidence" value="ECO:0007669"/>
    <property type="project" value="InterPro"/>
</dbReference>
<keyword evidence="1 6" id="KW-0963">Cytoplasm</keyword>
<dbReference type="Gene3D" id="3.40.50.300">
    <property type="entry name" value="P-loop containing nucleotide triphosphate hydrolases"/>
    <property type="match status" value="2"/>
</dbReference>
<feature type="coiled-coil region" evidence="6">
    <location>
        <begin position="173"/>
        <end position="217"/>
    </location>
</feature>
<reference evidence="8 9" key="1">
    <citation type="submission" date="2016-11" db="EMBL/GenBank/DDBJ databases">
        <title>Description of two novel members of the family Erysipelotrichaceae: Ileibacterium lipovorans gen. nov., sp. nov. and Dubosiella newyorkensis, gen. nov., sp. nov.</title>
        <authorList>
            <person name="Cox L.M."/>
            <person name="Sohn J."/>
            <person name="Tyrrell K.L."/>
            <person name="Citron D.M."/>
            <person name="Lawson P.A."/>
            <person name="Patel N.B."/>
            <person name="Iizumi T."/>
            <person name="Perez-Perez G.I."/>
            <person name="Goldstein E.J."/>
            <person name="Blaser M.J."/>
        </authorList>
    </citation>
    <scope>NUCLEOTIDE SEQUENCE [LARGE SCALE GENOMIC DNA]</scope>
    <source>
        <strain evidence="8 9">NYU-BL-A3</strain>
    </source>
</reference>
<feature type="coiled-coil region" evidence="6">
    <location>
        <begin position="257"/>
        <end position="291"/>
    </location>
</feature>
<evidence type="ECO:0000313" key="9">
    <source>
        <dbReference type="Proteomes" id="UP000186341"/>
    </source>
</evidence>
<evidence type="ECO:0000256" key="6">
    <source>
        <dbReference type="HAMAP-Rule" id="MF_01894"/>
    </source>
</evidence>
<dbReference type="GO" id="GO:0030261">
    <property type="term" value="P:chromosome condensation"/>
    <property type="evidence" value="ECO:0007669"/>
    <property type="project" value="InterPro"/>
</dbReference>
<dbReference type="GeneID" id="82201727"/>
<accession>A0A1U7NJ84</accession>
<dbReference type="Pfam" id="PF06470">
    <property type="entry name" value="SMC_hinge"/>
    <property type="match status" value="1"/>
</dbReference>
<comment type="subcellular location">
    <subcellularLocation>
        <location evidence="6">Cytoplasm</location>
    </subcellularLocation>
</comment>
<feature type="coiled-coil region" evidence="6">
    <location>
        <begin position="347"/>
        <end position="374"/>
    </location>
</feature>
<dbReference type="SMART" id="SM00968">
    <property type="entry name" value="SMC_hinge"/>
    <property type="match status" value="1"/>
</dbReference>
<keyword evidence="9" id="KW-1185">Reference proteome</keyword>
<feature type="domain" description="SMC hinge" evidence="7">
    <location>
        <begin position="417"/>
        <end position="536"/>
    </location>
</feature>
<dbReference type="InterPro" id="IPR010935">
    <property type="entry name" value="SMC_hinge"/>
</dbReference>
<dbReference type="AlphaFoldDB" id="A0A1U7NJ84"/>
<dbReference type="OrthoDB" id="9808768at2"/>
<keyword evidence="3 6" id="KW-0067">ATP-binding</keyword>
<protein>
    <recommendedName>
        <fullName evidence="6">Chromosome partition protein Smc</fullName>
    </recommendedName>
</protein>
<dbReference type="GO" id="GO:0003677">
    <property type="term" value="F:DNA binding"/>
    <property type="evidence" value="ECO:0007669"/>
    <property type="project" value="UniProtKB-UniRule"/>
</dbReference>
<feature type="coiled-coil region" evidence="6">
    <location>
        <begin position="591"/>
        <end position="639"/>
    </location>
</feature>
<feature type="coiled-coil region" evidence="6">
    <location>
        <begin position="781"/>
        <end position="815"/>
    </location>
</feature>
<dbReference type="GO" id="GO:0005524">
    <property type="term" value="F:ATP binding"/>
    <property type="evidence" value="ECO:0007669"/>
    <property type="project" value="UniProtKB-UniRule"/>
</dbReference>
<dbReference type="InterPro" id="IPR036277">
    <property type="entry name" value="SMC_hinge_sf"/>
</dbReference>
<gene>
    <name evidence="6" type="primary">smc</name>
    <name evidence="8" type="ORF">BO222_00495</name>
</gene>
<comment type="similarity">
    <text evidence="6">Belongs to the SMC family.</text>
</comment>
<evidence type="ECO:0000259" key="7">
    <source>
        <dbReference type="SMART" id="SM00968"/>
    </source>
</evidence>
<dbReference type="Gene3D" id="1.10.287.1490">
    <property type="match status" value="1"/>
</dbReference>
<keyword evidence="4 6" id="KW-0175">Coiled coil</keyword>
<dbReference type="SUPFAM" id="SSF52540">
    <property type="entry name" value="P-loop containing nucleoside triphosphate hydrolases"/>
    <property type="match status" value="1"/>
</dbReference>
<evidence type="ECO:0000313" key="8">
    <source>
        <dbReference type="EMBL" id="OLU43141.1"/>
    </source>
</evidence>
<dbReference type="GO" id="GO:0007062">
    <property type="term" value="P:sister chromatid cohesion"/>
    <property type="evidence" value="ECO:0007669"/>
    <property type="project" value="InterPro"/>
</dbReference>
<evidence type="ECO:0000256" key="2">
    <source>
        <dbReference type="ARBA" id="ARBA00022741"/>
    </source>
</evidence>
<dbReference type="GO" id="GO:0006260">
    <property type="term" value="P:DNA replication"/>
    <property type="evidence" value="ECO:0007669"/>
    <property type="project" value="UniProtKB-UniRule"/>
</dbReference>
<sequence>MFLKKIELSGFKSFADKTVISFENGVTGIVGPNGCGKSNLTDAIRWVLGEQSGKSLRTGSSMSDIVFSGSESRKPVGIARVTLVFDNEQKIFDSPFEEIEITREIKRSSGESSFYLNKTPCRLKDIADLVMDTGLGRDSLSIISQGNISSFADARPEERRLLFEEAAGVAKYKKRKKTSLAKLENVHANLERVQDHIDHLNEQLETLREQAQKARQYKTWKEELSGIEIALLARQISACEESLKKCTARLEQNQLDESSAKVRLNQQEDQLEQLRKQIFELDQQLSMDQNTYTKTLEESYALQRRKVEQDEKRKYAIDHADDATRIASLKEMLTEAEFEMKDRSSRLSEMRDRLTQTDAQIRQLEHAMHQAQMDLSSNQNHLNSLQSRKMVLENRLAAPYAHQQGVQAVLKARASLQGIEGAIGDLLRSDVEYAAMLSAALGGASEQIATRDDRCARLAIEFLKRSRAGRATFLPLSVCKNRSLFPDQQIIADHAEGILGRAVDFVSCDQKYGILASHLLGNILVADHLKNATEAAKTLKYKVKIVTLDGDVVHAGGSMSGGSRKSSNNAAMLKRDLEEVKTSIEKGTKKIQEITSSISDLSSKNNRLSENRIQLRIDYEKLENIYRLKKEKVDDLQAQLSSLNAYANTGSSVIEEDSLVAQISEIHARLDDLNSMIQVSRTSRSELASQADSLEGEIRQLRRTLSSLSSEIHSDELEKARTETRMEQALMRLNTDYSLTFEAASEYTCELAEKEANSRVKKLRSQIASLGDVNLSAPAQYDEVSAQSEFFESQKEELEAASSKLLDAIDEMDQSMIVQFTEMFNKINAQLDGIFKAMFGGGRASLSMTDPENILETGIDIDVQPPGKTVKNIQTFSGGEKALIAISVLFAILKARTMPLCIFDEAEAALDQANVERFARYISRFKDQSQFIVVTHRPGTMAQCDTLYGVTMQKDGVSRVLKVLLKDAAKMSQSNSQSS</sequence>
<evidence type="ECO:0000256" key="3">
    <source>
        <dbReference type="ARBA" id="ARBA00022840"/>
    </source>
</evidence>
<dbReference type="Proteomes" id="UP000186341">
    <property type="component" value="Unassembled WGS sequence"/>
</dbReference>
<dbReference type="HAMAP" id="MF_01894">
    <property type="entry name" value="Smc_prok"/>
    <property type="match status" value="1"/>
</dbReference>
<dbReference type="GO" id="GO:0005737">
    <property type="term" value="C:cytoplasm"/>
    <property type="evidence" value="ECO:0007669"/>
    <property type="project" value="UniProtKB-SubCell"/>
</dbReference>
<dbReference type="RefSeq" id="WP_075817419.1">
    <property type="nucleotide sequence ID" value="NZ_CAJUTZ010000002.1"/>
</dbReference>
<proteinExistence type="inferred from homology"/>
<feature type="binding site" evidence="6">
    <location>
        <begin position="32"/>
        <end position="39"/>
    </location>
    <ligand>
        <name>ATP</name>
        <dbReference type="ChEBI" id="CHEBI:30616"/>
    </ligand>
</feature>
<dbReference type="GO" id="GO:0005694">
    <property type="term" value="C:chromosome"/>
    <property type="evidence" value="ECO:0007669"/>
    <property type="project" value="InterPro"/>
</dbReference>
<comment type="function">
    <text evidence="6">Required for chromosome condensation and partitioning.</text>
</comment>
<dbReference type="EMBL" id="MPJW01000022">
    <property type="protein sequence ID" value="OLU43141.1"/>
    <property type="molecule type" value="Genomic_DNA"/>
</dbReference>
<dbReference type="InterPro" id="IPR003395">
    <property type="entry name" value="RecF/RecN/SMC_N"/>
</dbReference>
<comment type="domain">
    <text evidence="6">Contains large globular domains required for ATP hydrolysis at each terminus and a third globular domain forming a flexible hinge near the middle of the molecule. These domains are separated by coiled-coil structures.</text>
</comment>
<dbReference type="PANTHER" id="PTHR43977">
    <property type="entry name" value="STRUCTURAL MAINTENANCE OF CHROMOSOMES PROTEIN 3"/>
    <property type="match status" value="1"/>
</dbReference>
<dbReference type="InterPro" id="IPR024704">
    <property type="entry name" value="SMC"/>
</dbReference>
<dbReference type="SUPFAM" id="SSF75553">
    <property type="entry name" value="Smc hinge domain"/>
    <property type="match status" value="1"/>
</dbReference>
<evidence type="ECO:0000256" key="4">
    <source>
        <dbReference type="ARBA" id="ARBA00023054"/>
    </source>
</evidence>
<comment type="subunit">
    <text evidence="6">Homodimer.</text>
</comment>
<evidence type="ECO:0000256" key="5">
    <source>
        <dbReference type="ARBA" id="ARBA00023125"/>
    </source>
</evidence>
<dbReference type="GO" id="GO:0007059">
    <property type="term" value="P:chromosome segregation"/>
    <property type="evidence" value="ECO:0007669"/>
    <property type="project" value="UniProtKB-UniRule"/>
</dbReference>
<keyword evidence="2 6" id="KW-0547">Nucleotide-binding</keyword>
<dbReference type="Gene3D" id="1.20.1060.20">
    <property type="match status" value="1"/>
</dbReference>
<dbReference type="InterPro" id="IPR011890">
    <property type="entry name" value="SMC_prok"/>
</dbReference>
<keyword evidence="5 6" id="KW-0238">DNA-binding</keyword>
<dbReference type="Pfam" id="PF02463">
    <property type="entry name" value="SMC_N"/>
    <property type="match status" value="2"/>
</dbReference>
<name>A0A1U7NJ84_9FIRM</name>
<feature type="coiled-coil region" evidence="6">
    <location>
        <begin position="684"/>
        <end position="718"/>
    </location>
</feature>
<dbReference type="Gene3D" id="3.30.70.1620">
    <property type="match status" value="1"/>
</dbReference>
<comment type="caution">
    <text evidence="8">The sequence shown here is derived from an EMBL/GenBank/DDBJ whole genome shotgun (WGS) entry which is preliminary data.</text>
</comment>
<dbReference type="PIRSF" id="PIRSF005719">
    <property type="entry name" value="SMC"/>
    <property type="match status" value="1"/>
</dbReference>